<sequence length="49" mass="5645">MSTLKEQIRRHDHASIGRCQDRGVITWAEQHRRTVGQTPRNAANNTEFA</sequence>
<evidence type="ECO:0000313" key="1">
    <source>
        <dbReference type="EMBL" id="GER99916.1"/>
    </source>
</evidence>
<evidence type="ECO:0000313" key="2">
    <source>
        <dbReference type="Proteomes" id="UP000334990"/>
    </source>
</evidence>
<keyword evidence="2" id="KW-1185">Reference proteome</keyword>
<comment type="caution">
    <text evidence="1">The sequence shown here is derived from an EMBL/GenBank/DDBJ whole genome shotgun (WGS) entry which is preliminary data.</text>
</comment>
<gene>
    <name evidence="1" type="ORF">Acor_19800</name>
</gene>
<name>A0A5M3VT10_9ACTN</name>
<dbReference type="Proteomes" id="UP000334990">
    <property type="component" value="Unassembled WGS sequence"/>
</dbReference>
<protein>
    <submittedName>
        <fullName evidence="1">Uncharacterized protein</fullName>
    </submittedName>
</protein>
<organism evidence="1 2">
    <name type="scientific">Acrocarpospora corrugata</name>
    <dbReference type="NCBI Taxonomy" id="35763"/>
    <lineage>
        <taxon>Bacteria</taxon>
        <taxon>Bacillati</taxon>
        <taxon>Actinomycetota</taxon>
        <taxon>Actinomycetes</taxon>
        <taxon>Streptosporangiales</taxon>
        <taxon>Streptosporangiaceae</taxon>
        <taxon>Acrocarpospora</taxon>
    </lineage>
</organism>
<dbReference type="EMBL" id="BLAD01000042">
    <property type="protein sequence ID" value="GER99916.1"/>
    <property type="molecule type" value="Genomic_DNA"/>
</dbReference>
<reference evidence="1 2" key="1">
    <citation type="submission" date="2019-10" db="EMBL/GenBank/DDBJ databases">
        <title>Whole genome shotgun sequence of Acrocarpospora corrugata NBRC 13972.</title>
        <authorList>
            <person name="Ichikawa N."/>
            <person name="Kimura A."/>
            <person name="Kitahashi Y."/>
            <person name="Komaki H."/>
            <person name="Oguchi A."/>
        </authorList>
    </citation>
    <scope>NUCLEOTIDE SEQUENCE [LARGE SCALE GENOMIC DNA]</scope>
    <source>
        <strain evidence="1 2">NBRC 13972</strain>
    </source>
</reference>
<dbReference type="AlphaFoldDB" id="A0A5M3VT10"/>
<accession>A0A5M3VT10</accession>
<proteinExistence type="predicted"/>